<reference evidence="9 11" key="2">
    <citation type="submission" date="2017-12" db="EMBL/GenBank/DDBJ databases">
        <title>Comparative Functional Genomics of Dry Heat Resistant strains isolated from the Viking Spacecraft.</title>
        <authorList>
            <person name="Seuylemezian A."/>
            <person name="Cooper K."/>
            <person name="Vaishampayan P."/>
        </authorList>
    </citation>
    <scope>NUCLEOTIDE SEQUENCE [LARGE SCALE GENOMIC DNA]</scope>
    <source>
        <strain evidence="9 11">ATCC 29669</strain>
    </source>
</reference>
<feature type="transmembrane region" description="Helical" evidence="7">
    <location>
        <begin position="706"/>
        <end position="726"/>
    </location>
</feature>
<comment type="subcellular location">
    <subcellularLocation>
        <location evidence="1">Cell membrane</location>
        <topology evidence="1">Multi-pass membrane protein</topology>
    </subcellularLocation>
</comment>
<feature type="transmembrane region" description="Helical" evidence="7">
    <location>
        <begin position="738"/>
        <end position="758"/>
    </location>
</feature>
<feature type="transmembrane region" description="Helical" evidence="7">
    <location>
        <begin position="791"/>
        <end position="816"/>
    </location>
</feature>
<evidence type="ECO:0000313" key="11">
    <source>
        <dbReference type="Proteomes" id="UP000235114"/>
    </source>
</evidence>
<protein>
    <submittedName>
        <fullName evidence="8">Type VII secretion protein EsaA</fullName>
    </submittedName>
</protein>
<evidence type="ECO:0000256" key="1">
    <source>
        <dbReference type="ARBA" id="ARBA00004651"/>
    </source>
</evidence>
<organism evidence="8 10">
    <name type="scientific">Bacillus canaveralius</name>
    <dbReference type="NCBI Taxonomy" id="1403243"/>
    <lineage>
        <taxon>Bacteria</taxon>
        <taxon>Bacillati</taxon>
        <taxon>Bacillota</taxon>
        <taxon>Bacilli</taxon>
        <taxon>Bacillales</taxon>
        <taxon>Bacillaceae</taxon>
        <taxon>Bacillus</taxon>
    </lineage>
</organism>
<dbReference type="EMBL" id="PGVD01000039">
    <property type="protein sequence ID" value="PLR95374.1"/>
    <property type="molecule type" value="Genomic_DNA"/>
</dbReference>
<dbReference type="OrthoDB" id="4974788at2"/>
<keyword evidence="5 7" id="KW-1133">Transmembrane helix</keyword>
<evidence type="ECO:0000313" key="9">
    <source>
        <dbReference type="EMBL" id="PLR95374.1"/>
    </source>
</evidence>
<dbReference type="EMBL" id="PGVA01000020">
    <property type="protein sequence ID" value="PLR83445.1"/>
    <property type="molecule type" value="Genomic_DNA"/>
</dbReference>
<evidence type="ECO:0000256" key="4">
    <source>
        <dbReference type="ARBA" id="ARBA00022692"/>
    </source>
</evidence>
<accession>A0A2N5GN21</accession>
<dbReference type="Proteomes" id="UP000235114">
    <property type="component" value="Unassembled WGS sequence"/>
</dbReference>
<keyword evidence="3" id="KW-1003">Cell membrane</keyword>
<comment type="similarity">
    <text evidence="2">Belongs to the EsaA family.</text>
</comment>
<evidence type="ECO:0000256" key="3">
    <source>
        <dbReference type="ARBA" id="ARBA00022475"/>
    </source>
</evidence>
<dbReference type="InterPro" id="IPR023838">
    <property type="entry name" value="T7SS_EsaA"/>
</dbReference>
<dbReference type="PANTHER" id="PTHR30294:SF29">
    <property type="entry name" value="MULTIDRUG ABC TRANSPORTER PERMEASE YBHS-RELATED"/>
    <property type="match status" value="1"/>
</dbReference>
<keyword evidence="4 7" id="KW-0812">Transmembrane</keyword>
<evidence type="ECO:0000256" key="7">
    <source>
        <dbReference type="SAM" id="Phobius"/>
    </source>
</evidence>
<name>A0A2N5GN21_9BACI</name>
<comment type="caution">
    <text evidence="8">The sequence shown here is derived from an EMBL/GenBank/DDBJ whole genome shotgun (WGS) entry which is preliminary data.</text>
</comment>
<dbReference type="RefSeq" id="WP_101577058.1">
    <property type="nucleotide sequence ID" value="NZ_PGVA01000020.1"/>
</dbReference>
<evidence type="ECO:0000313" key="8">
    <source>
        <dbReference type="EMBL" id="PLR83445.1"/>
    </source>
</evidence>
<feature type="transmembrane region" description="Helical" evidence="7">
    <location>
        <begin position="7"/>
        <end position="29"/>
    </location>
</feature>
<evidence type="ECO:0000256" key="6">
    <source>
        <dbReference type="ARBA" id="ARBA00023136"/>
    </source>
</evidence>
<dbReference type="InterPro" id="IPR051449">
    <property type="entry name" value="ABC-2_transporter_component"/>
</dbReference>
<feature type="transmembrane region" description="Helical" evidence="7">
    <location>
        <begin position="836"/>
        <end position="858"/>
    </location>
</feature>
<feature type="transmembrane region" description="Helical" evidence="7">
    <location>
        <begin position="764"/>
        <end position="784"/>
    </location>
</feature>
<gene>
    <name evidence="8" type="primary">esaA</name>
    <name evidence="8" type="ORF">CU635_09115</name>
    <name evidence="9" type="ORF">CVD25_15020</name>
</gene>
<dbReference type="Proteomes" id="UP000234951">
    <property type="component" value="Unassembled WGS sequence"/>
</dbReference>
<proteinExistence type="inferred from homology"/>
<evidence type="ECO:0000256" key="2">
    <source>
        <dbReference type="ARBA" id="ARBA00008338"/>
    </source>
</evidence>
<dbReference type="PANTHER" id="PTHR30294">
    <property type="entry name" value="MEMBRANE COMPONENT OF ABC TRANSPORTER YHHJ-RELATED"/>
    <property type="match status" value="1"/>
</dbReference>
<evidence type="ECO:0000313" key="10">
    <source>
        <dbReference type="Proteomes" id="UP000234951"/>
    </source>
</evidence>
<evidence type="ECO:0000256" key="5">
    <source>
        <dbReference type="ARBA" id="ARBA00022989"/>
    </source>
</evidence>
<keyword evidence="11" id="KW-1185">Reference proteome</keyword>
<dbReference type="Gene3D" id="3.40.1710.10">
    <property type="entry name" value="abc type-2 transporter like domain"/>
    <property type="match status" value="1"/>
</dbReference>
<keyword evidence="6 7" id="KW-0472">Membrane</keyword>
<dbReference type="NCBIfam" id="TIGR03929">
    <property type="entry name" value="T7_esaA_Nterm"/>
    <property type="match status" value="1"/>
</dbReference>
<sequence>MTWKTKYIVKMIFIVFLIFSTPAVFFGSVGDNELQERANATRTIAVVNEDTGADKEDRSLEFGKEISNILAEDSDFDWTVLSRSAAVNGLENTKYDAVVFIPSDFSRNIMSYEEQQPVKAKFEYTVQDQLNVFNREKVLREIEQATSRVNGKVSTLYWSYISQDLENVRSKFDEILQKEIDFQNAMLAFYKPSSQNLAGEIEQQRNMLEAIQSTMRSTVDSSPQRENNVKQFEQNLAAFVKYVEDYQEYQDLQQQTLQKAQDQNITSIQNASTAQSDSSGRSKQLFEQNTQQLSVNMGEINEDIKENNEMIKNLSLSRSEQVKEQPNHLVAYINSQDSIKLKQLEDELLQIKSELNTGSGYGNSSSILDLQAEIDELTKIHDEVIALKTSLEQEPEPENQIIEDLGDWASRINILKTNLETKNTGDNNPLKPIVQNKEQLIFGLENLPANNKLSNIFGITINSNDLVKNLKYYSLLEQYESTLKGMLYDDSENKLQFLNDINEIVAMNPDEQKAWETLNTELPSTEAGMTALEGTLQAFMTEYGANLDKEQKIVQDDLKSIEETASSVLKQIQNPTHLLTRNVPRPDQGADGTVVVSSQKSISQEMLSINELMTSLGESQGSIVTYTDELQSQVQNVQADADKLNEKWGTNVATTQLFRDDIFGVLGNAYVDGQQNGPVYEYLSQPLQISGDGSSKEEEEKKVPPVVILAIVLLSSLLIGYFSHYFKGASILVQGSMFVLLNLIVGLIISLFGLNIYPLGETRAIEWSIFTILLLATASTLVLVSFKIGNLIGWVASVALVAFFITPLLALAAPNFQYEDQMSKVYMSIQYGSSALFIPAIIVLAGTILFLSIIPFAFNALKNARAHKAGEEAHEA</sequence>
<dbReference type="GO" id="GO:0005886">
    <property type="term" value="C:plasma membrane"/>
    <property type="evidence" value="ECO:0007669"/>
    <property type="project" value="UniProtKB-SubCell"/>
</dbReference>
<reference evidence="8 10" key="1">
    <citation type="submission" date="2017-11" db="EMBL/GenBank/DDBJ databases">
        <title>Comparitive Functional Genomics of Dry Heat Resistant strains isolated from the Viking Spacecraft.</title>
        <authorList>
            <person name="Seuylemezian A."/>
            <person name="Cooper K."/>
            <person name="Vaishampayan P."/>
        </authorList>
    </citation>
    <scope>NUCLEOTIDE SEQUENCE [LARGE SCALE GENOMIC DNA]</scope>
    <source>
        <strain evidence="8 10">M4.6</strain>
    </source>
</reference>
<dbReference type="AlphaFoldDB" id="A0A2N5GN21"/>